<dbReference type="Gene3D" id="1.10.510.10">
    <property type="entry name" value="Transferase(Phosphotransferase) domain 1"/>
    <property type="match status" value="1"/>
</dbReference>
<dbReference type="CDD" id="cd00038">
    <property type="entry name" value="CAP_ED"/>
    <property type="match status" value="2"/>
</dbReference>
<dbReference type="SUPFAM" id="SSF47473">
    <property type="entry name" value="EF-hand"/>
    <property type="match status" value="1"/>
</dbReference>
<dbReference type="InterPro" id="IPR011009">
    <property type="entry name" value="Kinase-like_dom_sf"/>
</dbReference>
<dbReference type="InterPro" id="IPR018490">
    <property type="entry name" value="cNMP-bd_dom_sf"/>
</dbReference>
<dbReference type="PROSITE" id="PS00108">
    <property type="entry name" value="PROTEIN_KINASE_ST"/>
    <property type="match status" value="1"/>
</dbReference>
<dbReference type="GO" id="GO:0005524">
    <property type="term" value="F:ATP binding"/>
    <property type="evidence" value="ECO:0007669"/>
    <property type="project" value="UniProtKB-UniRule"/>
</dbReference>
<feature type="region of interest" description="Disordered" evidence="10">
    <location>
        <begin position="598"/>
        <end position="628"/>
    </location>
</feature>
<evidence type="ECO:0008006" key="16">
    <source>
        <dbReference type="Google" id="ProtNLM"/>
    </source>
</evidence>
<dbReference type="PROSITE" id="PS50222">
    <property type="entry name" value="EF_HAND_2"/>
    <property type="match status" value="2"/>
</dbReference>
<feature type="domain" description="Cyclic nucleotide-binding" evidence="12">
    <location>
        <begin position="648"/>
        <end position="751"/>
    </location>
</feature>
<dbReference type="PROSITE" id="PS50011">
    <property type="entry name" value="PROTEIN_KINASE_DOM"/>
    <property type="match status" value="1"/>
</dbReference>
<dbReference type="FunFam" id="1.10.238.10:FF:000003">
    <property type="entry name" value="Calmodulin A"/>
    <property type="match status" value="1"/>
</dbReference>
<proteinExistence type="predicted"/>
<keyword evidence="3" id="KW-0808">Transferase</keyword>
<dbReference type="AlphaFoldDB" id="A0AB34JCE4"/>
<evidence type="ECO:0000256" key="10">
    <source>
        <dbReference type="SAM" id="MobiDB-lite"/>
    </source>
</evidence>
<evidence type="ECO:0000313" key="15">
    <source>
        <dbReference type="Proteomes" id="UP001515480"/>
    </source>
</evidence>
<feature type="domain" description="EF-hand" evidence="13">
    <location>
        <begin position="469"/>
        <end position="504"/>
    </location>
</feature>
<dbReference type="CDD" id="cd00051">
    <property type="entry name" value="EFh"/>
    <property type="match status" value="1"/>
</dbReference>
<keyword evidence="7 9" id="KW-0067">ATP-binding</keyword>
<dbReference type="SMART" id="SM00220">
    <property type="entry name" value="S_TKc"/>
    <property type="match status" value="1"/>
</dbReference>
<dbReference type="InterPro" id="IPR017441">
    <property type="entry name" value="Protein_kinase_ATP_BS"/>
</dbReference>
<name>A0AB34JCE4_PRYPA</name>
<evidence type="ECO:0000259" key="13">
    <source>
        <dbReference type="PROSITE" id="PS50222"/>
    </source>
</evidence>
<feature type="domain" description="Cyclic nucleotide-binding" evidence="12">
    <location>
        <begin position="507"/>
        <end position="595"/>
    </location>
</feature>
<dbReference type="FunFam" id="3.30.200.20:FF:000003">
    <property type="entry name" value="Non-specific serine/threonine protein kinase"/>
    <property type="match status" value="1"/>
</dbReference>
<evidence type="ECO:0000313" key="14">
    <source>
        <dbReference type="EMBL" id="KAL1518575.1"/>
    </source>
</evidence>
<keyword evidence="15" id="KW-1185">Reference proteome</keyword>
<dbReference type="InterPro" id="IPR000719">
    <property type="entry name" value="Prot_kinase_dom"/>
</dbReference>
<dbReference type="FunFam" id="1.10.510.10:FF:000571">
    <property type="entry name" value="Maternal embryonic leucine zipper kinase"/>
    <property type="match status" value="1"/>
</dbReference>
<dbReference type="Gene3D" id="2.60.120.10">
    <property type="entry name" value="Jelly Rolls"/>
    <property type="match status" value="2"/>
</dbReference>
<dbReference type="Pfam" id="PF13499">
    <property type="entry name" value="EF-hand_7"/>
    <property type="match status" value="1"/>
</dbReference>
<evidence type="ECO:0000256" key="6">
    <source>
        <dbReference type="ARBA" id="ARBA00022777"/>
    </source>
</evidence>
<sequence>MQRVAQRLAACRPPPHNLLRAARTFHRRHAALLHTRAGVLRESMSSTLGRVELPLLVLLSGVVASSVTRMSAAQRRAADPVCATPEEASAAEEPAIELPLQMLYEVGEVIGRGHFATVHRAKHRVTGEEVAIKAIQKTKSDSSAIRREIEILRQVGSHKNIVNLLDVFETETEWFLVMELVTGGELFERLVRQGPYSEKEASRLMKQIGEAINWLHSQGVCHRDLKPENLLLSTSESGEVTVKICDFGLSVALGRDETLSERQGTWAYWAPEMFTNTRYGKEVDMWSLGVILYIVLSGRHPFDAPGRSDAQMRAAIQSGKVSFAHEAWANVSYNAKDLIRQLLQLQPRSRLGAPALLQHNWIVGDVSEVPIRGSDTNLQQYQLVRQKWSAALVASFHRQASLRKRNTDGRAPRGTEEAANDREGGGAYTVGMEERELLAETFKMFDPEGKGYIDAADLAGVIRRLGQQLTTDELDHMMETLDGAKSGKIHYQDYLNMASTAIKEQTKHFKAGTVIFKEGDRSDYFYLITSGRVRKQTRGQQDFAHGRWLAQDEELVVGDYFGTSAILGSGERQRHSTMVAVTDVQVVALGSDAFEAWQESSRRPSTERSPSSGALMSTRRGTLGPTARRHSLARSLRFINMMSNNEHRKYENGAVLFREGDEGDNMYIIKSGRVEVSCHGRDGRKYTIGQRGEGETCGETSCLKHKPRNTTVTCASPDGCEVLCVSRDDFLQLVRGSWDVARDLVALSEQHSKEKERRVNFRRTRDEVSDDDDDNDYG</sequence>
<keyword evidence="5 9" id="KW-0547">Nucleotide-binding</keyword>
<keyword evidence="4" id="KW-0677">Repeat</keyword>
<dbReference type="SUPFAM" id="SSF56112">
    <property type="entry name" value="Protein kinase-like (PK-like)"/>
    <property type="match status" value="1"/>
</dbReference>
<dbReference type="GO" id="GO:0004674">
    <property type="term" value="F:protein serine/threonine kinase activity"/>
    <property type="evidence" value="ECO:0007669"/>
    <property type="project" value="UniProtKB-KW"/>
</dbReference>
<dbReference type="Pfam" id="PF00069">
    <property type="entry name" value="Pkinase"/>
    <property type="match status" value="1"/>
</dbReference>
<dbReference type="InterPro" id="IPR008271">
    <property type="entry name" value="Ser/Thr_kinase_AS"/>
</dbReference>
<evidence type="ECO:0000256" key="5">
    <source>
        <dbReference type="ARBA" id="ARBA00022741"/>
    </source>
</evidence>
<dbReference type="CDD" id="cd05117">
    <property type="entry name" value="STKc_CAMK"/>
    <property type="match status" value="1"/>
</dbReference>
<organism evidence="14 15">
    <name type="scientific">Prymnesium parvum</name>
    <name type="common">Toxic golden alga</name>
    <dbReference type="NCBI Taxonomy" id="97485"/>
    <lineage>
        <taxon>Eukaryota</taxon>
        <taxon>Haptista</taxon>
        <taxon>Haptophyta</taxon>
        <taxon>Prymnesiophyceae</taxon>
        <taxon>Prymnesiales</taxon>
        <taxon>Prymnesiaceae</taxon>
        <taxon>Prymnesium</taxon>
    </lineage>
</organism>
<dbReference type="Proteomes" id="UP001515480">
    <property type="component" value="Unassembled WGS sequence"/>
</dbReference>
<dbReference type="GO" id="GO:0005509">
    <property type="term" value="F:calcium ion binding"/>
    <property type="evidence" value="ECO:0007669"/>
    <property type="project" value="InterPro"/>
</dbReference>
<keyword evidence="6" id="KW-0418">Kinase</keyword>
<evidence type="ECO:0000259" key="11">
    <source>
        <dbReference type="PROSITE" id="PS50011"/>
    </source>
</evidence>
<feature type="compositionally biased region" description="Basic and acidic residues" evidence="10">
    <location>
        <begin position="405"/>
        <end position="424"/>
    </location>
</feature>
<dbReference type="InterPro" id="IPR014710">
    <property type="entry name" value="RmlC-like_jellyroll"/>
</dbReference>
<dbReference type="PANTHER" id="PTHR24347">
    <property type="entry name" value="SERINE/THREONINE-PROTEIN KINASE"/>
    <property type="match status" value="1"/>
</dbReference>
<dbReference type="InterPro" id="IPR002048">
    <property type="entry name" value="EF_hand_dom"/>
</dbReference>
<dbReference type="EMBL" id="JBGBPQ010000010">
    <property type="protein sequence ID" value="KAL1518575.1"/>
    <property type="molecule type" value="Genomic_DNA"/>
</dbReference>
<feature type="binding site" evidence="9">
    <location>
        <position position="133"/>
    </location>
    <ligand>
        <name>ATP</name>
        <dbReference type="ChEBI" id="CHEBI:30616"/>
    </ligand>
</feature>
<dbReference type="PROSITE" id="PS50042">
    <property type="entry name" value="CNMP_BINDING_3"/>
    <property type="match status" value="2"/>
</dbReference>
<feature type="domain" description="Protein kinase" evidence="11">
    <location>
        <begin position="104"/>
        <end position="362"/>
    </location>
</feature>
<comment type="caution">
    <text evidence="14">The sequence shown here is derived from an EMBL/GenBank/DDBJ whole genome shotgun (WGS) entry which is preliminary data.</text>
</comment>
<dbReference type="Pfam" id="PF00027">
    <property type="entry name" value="cNMP_binding"/>
    <property type="match status" value="2"/>
</dbReference>
<evidence type="ECO:0000256" key="4">
    <source>
        <dbReference type="ARBA" id="ARBA00022737"/>
    </source>
</evidence>
<dbReference type="SMART" id="SM00100">
    <property type="entry name" value="cNMP"/>
    <property type="match status" value="2"/>
</dbReference>
<dbReference type="Gene3D" id="1.10.238.10">
    <property type="entry name" value="EF-hand"/>
    <property type="match status" value="1"/>
</dbReference>
<dbReference type="InterPro" id="IPR011992">
    <property type="entry name" value="EF-hand-dom_pair"/>
</dbReference>
<keyword evidence="1" id="KW-0723">Serine/threonine-protein kinase</keyword>
<evidence type="ECO:0000256" key="3">
    <source>
        <dbReference type="ARBA" id="ARBA00022679"/>
    </source>
</evidence>
<feature type="region of interest" description="Disordered" evidence="10">
    <location>
        <begin position="755"/>
        <end position="778"/>
    </location>
</feature>
<feature type="region of interest" description="Disordered" evidence="10">
    <location>
        <begin position="402"/>
        <end position="426"/>
    </location>
</feature>
<evidence type="ECO:0000259" key="12">
    <source>
        <dbReference type="PROSITE" id="PS50042"/>
    </source>
</evidence>
<evidence type="ECO:0000256" key="1">
    <source>
        <dbReference type="ARBA" id="ARBA00022527"/>
    </source>
</evidence>
<dbReference type="SMART" id="SM00054">
    <property type="entry name" value="EFh"/>
    <property type="match status" value="2"/>
</dbReference>
<evidence type="ECO:0000256" key="8">
    <source>
        <dbReference type="ARBA" id="ARBA00022992"/>
    </source>
</evidence>
<feature type="compositionally biased region" description="Basic and acidic residues" evidence="10">
    <location>
        <begin position="755"/>
        <end position="767"/>
    </location>
</feature>
<dbReference type="InterPro" id="IPR000595">
    <property type="entry name" value="cNMP-bd_dom"/>
</dbReference>
<evidence type="ECO:0000256" key="9">
    <source>
        <dbReference type="PROSITE-ProRule" id="PRU10141"/>
    </source>
</evidence>
<feature type="compositionally biased region" description="Acidic residues" evidence="10">
    <location>
        <begin position="768"/>
        <end position="778"/>
    </location>
</feature>
<accession>A0AB34JCE4</accession>
<evidence type="ECO:0000256" key="2">
    <source>
        <dbReference type="ARBA" id="ARBA00022535"/>
    </source>
</evidence>
<keyword evidence="8" id="KW-0142">cGMP-binding</keyword>
<dbReference type="PROSITE" id="PS00107">
    <property type="entry name" value="PROTEIN_KINASE_ATP"/>
    <property type="match status" value="1"/>
</dbReference>
<gene>
    <name evidence="14" type="ORF">AB1Y20_002863</name>
</gene>
<dbReference type="GO" id="GO:0030553">
    <property type="term" value="F:cGMP binding"/>
    <property type="evidence" value="ECO:0007669"/>
    <property type="project" value="UniProtKB-KW"/>
</dbReference>
<keyword evidence="2" id="KW-0140">cGMP</keyword>
<evidence type="ECO:0000256" key="7">
    <source>
        <dbReference type="ARBA" id="ARBA00022840"/>
    </source>
</evidence>
<dbReference type="SUPFAM" id="SSF51206">
    <property type="entry name" value="cAMP-binding domain-like"/>
    <property type="match status" value="2"/>
</dbReference>
<reference evidence="14 15" key="1">
    <citation type="journal article" date="2024" name="Science">
        <title>Giant polyketide synthase enzymes in the biosynthesis of giant marine polyether toxins.</title>
        <authorList>
            <person name="Fallon T.R."/>
            <person name="Shende V.V."/>
            <person name="Wierzbicki I.H."/>
            <person name="Pendleton A.L."/>
            <person name="Watervoot N.F."/>
            <person name="Auber R.P."/>
            <person name="Gonzalez D.J."/>
            <person name="Wisecaver J.H."/>
            <person name="Moore B.S."/>
        </authorList>
    </citation>
    <scope>NUCLEOTIDE SEQUENCE [LARGE SCALE GENOMIC DNA]</scope>
    <source>
        <strain evidence="14 15">12B1</strain>
    </source>
</reference>
<protein>
    <recommendedName>
        <fullName evidence="16">cGMP-dependent protein kinase</fullName>
    </recommendedName>
</protein>
<feature type="domain" description="EF-hand" evidence="13">
    <location>
        <begin position="433"/>
        <end position="468"/>
    </location>
</feature>